<sequence length="106" mass="11511">MIAEVNRSQPDVVAALLLETELRRMVHRCPQLSQDMVSSLLTKVSLYLIEPAQFTHAGLLPGQNLRPLDALHLAATTDLGVDALATYDQRLQSAAHEIGMPVVAPS</sequence>
<organism evidence="1 2">
    <name type="scientific">Cutibacterium granulosum</name>
    <dbReference type="NCBI Taxonomy" id="33011"/>
    <lineage>
        <taxon>Bacteria</taxon>
        <taxon>Bacillati</taxon>
        <taxon>Actinomycetota</taxon>
        <taxon>Actinomycetes</taxon>
        <taxon>Propionibacteriales</taxon>
        <taxon>Propionibacteriaceae</taxon>
        <taxon>Cutibacterium</taxon>
    </lineage>
</organism>
<evidence type="ECO:0000313" key="2">
    <source>
        <dbReference type="Proteomes" id="UP000215332"/>
    </source>
</evidence>
<evidence type="ECO:0000313" key="1">
    <source>
        <dbReference type="EMBL" id="SNV27913.1"/>
    </source>
</evidence>
<dbReference type="EC" id="3.1.-.-" evidence="1"/>
<dbReference type="GO" id="GO:0016787">
    <property type="term" value="F:hydrolase activity"/>
    <property type="evidence" value="ECO:0007669"/>
    <property type="project" value="UniProtKB-KW"/>
</dbReference>
<name>A0A239W1T5_9ACTN</name>
<proteinExistence type="predicted"/>
<dbReference type="KEGG" id="cgrn:4412665_00085"/>
<dbReference type="Gene3D" id="3.40.50.1010">
    <property type="entry name" value="5'-nuclease"/>
    <property type="match status" value="1"/>
</dbReference>
<accession>A0A239W1T5</accession>
<dbReference type="EMBL" id="LT906441">
    <property type="protein sequence ID" value="SNV27913.1"/>
    <property type="molecule type" value="Genomic_DNA"/>
</dbReference>
<reference evidence="1 2" key="1">
    <citation type="submission" date="2017-06" db="EMBL/GenBank/DDBJ databases">
        <authorList>
            <consortium name="Pathogen Informatics"/>
        </authorList>
    </citation>
    <scope>NUCLEOTIDE SEQUENCE [LARGE SCALE GENOMIC DNA]</scope>
    <source>
        <strain evidence="1 2">NCTC11865</strain>
    </source>
</reference>
<dbReference type="eggNOG" id="COG1848">
    <property type="taxonomic scope" value="Bacteria"/>
</dbReference>
<dbReference type="Proteomes" id="UP000215332">
    <property type="component" value="Chromosome 1"/>
</dbReference>
<keyword evidence="1" id="KW-0378">Hydrolase</keyword>
<dbReference type="AlphaFoldDB" id="A0A239W1T5"/>
<gene>
    <name evidence="1" type="ORF">SAMEA4412665_00085</name>
</gene>
<dbReference type="SUPFAM" id="SSF88723">
    <property type="entry name" value="PIN domain-like"/>
    <property type="match status" value="1"/>
</dbReference>
<dbReference type="InterPro" id="IPR029060">
    <property type="entry name" value="PIN-like_dom_sf"/>
</dbReference>
<protein>
    <submittedName>
        <fullName evidence="1">Probable ribonuclease VapC46</fullName>
        <ecNumber evidence="1">3.1.-.-</ecNumber>
    </submittedName>
</protein>